<evidence type="ECO:0000256" key="1">
    <source>
        <dbReference type="SAM" id="Coils"/>
    </source>
</evidence>
<reference evidence="2 3" key="1">
    <citation type="submission" date="2019-01" db="EMBL/GenBank/DDBJ databases">
        <title>Novel species of Nocardioides.</title>
        <authorList>
            <person name="Liu Q."/>
            <person name="Xin Y.-H."/>
        </authorList>
    </citation>
    <scope>NUCLEOTIDE SEQUENCE [LARGE SCALE GENOMIC DNA]</scope>
    <source>
        <strain evidence="2 3">CGMCC 4.6875</strain>
    </source>
</reference>
<evidence type="ECO:0000313" key="2">
    <source>
        <dbReference type="EMBL" id="RYB98398.1"/>
    </source>
</evidence>
<accession>A0A4Q2S7V9</accession>
<proteinExistence type="predicted"/>
<dbReference type="OrthoDB" id="3785333at2"/>
<name>A0A4Q2S7V9_9ACTN</name>
<dbReference type="AlphaFoldDB" id="A0A4Q2S7V9"/>
<keyword evidence="1" id="KW-0175">Coiled coil</keyword>
<protein>
    <submittedName>
        <fullName evidence="2">Uncharacterized protein</fullName>
    </submittedName>
</protein>
<dbReference type="RefSeq" id="WP_129456551.1">
    <property type="nucleotide sequence ID" value="NZ_JACXYX010000019.1"/>
</dbReference>
<organism evidence="2 3">
    <name type="scientific">Nocardioides ganghwensis</name>
    <dbReference type="NCBI Taxonomy" id="252230"/>
    <lineage>
        <taxon>Bacteria</taxon>
        <taxon>Bacillati</taxon>
        <taxon>Actinomycetota</taxon>
        <taxon>Actinomycetes</taxon>
        <taxon>Propionibacteriales</taxon>
        <taxon>Nocardioidaceae</taxon>
        <taxon>Nocardioides</taxon>
    </lineage>
</organism>
<gene>
    <name evidence="2" type="ORF">EUA07_17915</name>
</gene>
<evidence type="ECO:0000313" key="3">
    <source>
        <dbReference type="Proteomes" id="UP000293291"/>
    </source>
</evidence>
<keyword evidence="3" id="KW-1185">Reference proteome</keyword>
<comment type="caution">
    <text evidence="2">The sequence shown here is derived from an EMBL/GenBank/DDBJ whole genome shotgun (WGS) entry which is preliminary data.</text>
</comment>
<feature type="coiled-coil region" evidence="1">
    <location>
        <begin position="31"/>
        <end position="65"/>
    </location>
</feature>
<dbReference type="Proteomes" id="UP000293291">
    <property type="component" value="Unassembled WGS sequence"/>
</dbReference>
<sequence>MENRGDETDETGASARLARAEKALRQSGRELKWWQIELEHTKEALQRARRQRARLRDQVDTLSDALATTLSEAYWNAQESRGSGVGRLVGRRSSGDPEADLVREVEASPAFDGGWYLRTHPKAVGAGLSPALHYVRHGNAKRLDPGPSFSTAGYLERHPDAADSSLPALLHAIRHDRLGETRDDDATASPASDLHL</sequence>
<dbReference type="EMBL" id="SDWU01000023">
    <property type="protein sequence ID" value="RYB98398.1"/>
    <property type="molecule type" value="Genomic_DNA"/>
</dbReference>